<organism evidence="2 3">
    <name type="scientific">Novosphingobium nitrogenifigens DSM 19370</name>
    <dbReference type="NCBI Taxonomy" id="983920"/>
    <lineage>
        <taxon>Bacteria</taxon>
        <taxon>Pseudomonadati</taxon>
        <taxon>Pseudomonadota</taxon>
        <taxon>Alphaproteobacteria</taxon>
        <taxon>Sphingomonadales</taxon>
        <taxon>Sphingomonadaceae</taxon>
        <taxon>Novosphingobium</taxon>
    </lineage>
</organism>
<dbReference type="InterPro" id="IPR000639">
    <property type="entry name" value="Epox_hydrolase-like"/>
</dbReference>
<dbReference type="Gene3D" id="3.40.50.1820">
    <property type="entry name" value="alpha/beta hydrolase"/>
    <property type="match status" value="1"/>
</dbReference>
<name>F1Z345_9SPHN</name>
<dbReference type="Pfam" id="PF00561">
    <property type="entry name" value="Abhydrolase_1"/>
    <property type="match status" value="1"/>
</dbReference>
<dbReference type="Proteomes" id="UP000004728">
    <property type="component" value="Unassembled WGS sequence"/>
</dbReference>
<dbReference type="InterPro" id="IPR000073">
    <property type="entry name" value="AB_hydrolase_1"/>
</dbReference>
<evidence type="ECO:0000259" key="1">
    <source>
        <dbReference type="Pfam" id="PF00561"/>
    </source>
</evidence>
<accession>F1Z345</accession>
<evidence type="ECO:0000313" key="2">
    <source>
        <dbReference type="EMBL" id="EGD60968.1"/>
    </source>
</evidence>
<dbReference type="STRING" id="983920.Y88_3473"/>
<dbReference type="EMBL" id="AEWJ01000001">
    <property type="protein sequence ID" value="EGD60968.1"/>
    <property type="molecule type" value="Genomic_DNA"/>
</dbReference>
<dbReference type="OrthoDB" id="9798888at2"/>
<dbReference type="eggNOG" id="COG2267">
    <property type="taxonomic scope" value="Bacteria"/>
</dbReference>
<dbReference type="PANTHER" id="PTHR43798:SF33">
    <property type="entry name" value="HYDROLASE, PUTATIVE (AFU_ORTHOLOGUE AFUA_2G14860)-RELATED"/>
    <property type="match status" value="1"/>
</dbReference>
<sequence>MNQSRPSPCLTTTGVAYVDMGGEGPVLVLLHGVGLDHTMWADLLPHLGTDWRIILIDMPGHGGSASPPADAQLDYYAARVVEVLDAANIDRAVLAGFSMGALVARCFALRHPERLDALVLMNGVFDRTEEVRANIVARVGQVIEGGVAATSEAALDRWFTPAWRSGHEDVVDQVRQRLNSNDEQGYVITYRLFATQDNYGAELLRTIAVPTLVITGEYDVGSTPDMTRALASRIPGAKAVVVPGARHMMWVEMPDIAAAPLVAFLDPLRAKMDTLAGNPDFREISR</sequence>
<dbReference type="PANTHER" id="PTHR43798">
    <property type="entry name" value="MONOACYLGLYCEROL LIPASE"/>
    <property type="match status" value="1"/>
</dbReference>
<dbReference type="HOGENOM" id="CLU_020336_50_3_5"/>
<protein>
    <submittedName>
        <fullName evidence="2">Alpha/beta hydrolase fold protein</fullName>
    </submittedName>
</protein>
<proteinExistence type="predicted"/>
<dbReference type="AlphaFoldDB" id="F1Z345"/>
<reference evidence="2 3" key="1">
    <citation type="journal article" date="2012" name="J. Bacteriol.">
        <title>Draft Genome Sequence of Novosphingobium nitrogenifigens Y88T.</title>
        <authorList>
            <person name="Strabala T.J."/>
            <person name="Macdonald L."/>
            <person name="Liu V."/>
            <person name="Smit A.M."/>
        </authorList>
    </citation>
    <scope>NUCLEOTIDE SEQUENCE [LARGE SCALE GENOMIC DNA]</scope>
    <source>
        <strain evidence="2 3">DSM 19370</strain>
    </source>
</reference>
<dbReference type="GO" id="GO:0016020">
    <property type="term" value="C:membrane"/>
    <property type="evidence" value="ECO:0007669"/>
    <property type="project" value="TreeGrafter"/>
</dbReference>
<feature type="domain" description="AB hydrolase-1" evidence="1">
    <location>
        <begin position="25"/>
        <end position="249"/>
    </location>
</feature>
<dbReference type="InterPro" id="IPR029058">
    <property type="entry name" value="AB_hydrolase_fold"/>
</dbReference>
<dbReference type="InParanoid" id="F1Z345"/>
<evidence type="ECO:0000313" key="3">
    <source>
        <dbReference type="Proteomes" id="UP000004728"/>
    </source>
</evidence>
<gene>
    <name evidence="2" type="ORF">Y88_3473</name>
</gene>
<dbReference type="PRINTS" id="PR00412">
    <property type="entry name" value="EPOXHYDRLASE"/>
</dbReference>
<keyword evidence="3" id="KW-1185">Reference proteome</keyword>
<dbReference type="PRINTS" id="PR00111">
    <property type="entry name" value="ABHYDROLASE"/>
</dbReference>
<keyword evidence="2" id="KW-0378">Hydrolase</keyword>
<dbReference type="SUPFAM" id="SSF53474">
    <property type="entry name" value="alpha/beta-Hydrolases"/>
    <property type="match status" value="1"/>
</dbReference>
<dbReference type="InterPro" id="IPR050266">
    <property type="entry name" value="AB_hydrolase_sf"/>
</dbReference>
<dbReference type="GO" id="GO:0016787">
    <property type="term" value="F:hydrolase activity"/>
    <property type="evidence" value="ECO:0007669"/>
    <property type="project" value="UniProtKB-KW"/>
</dbReference>
<comment type="caution">
    <text evidence="2">The sequence shown here is derived from an EMBL/GenBank/DDBJ whole genome shotgun (WGS) entry which is preliminary data.</text>
</comment>
<dbReference type="RefSeq" id="WP_008071903.1">
    <property type="nucleotide sequence ID" value="NZ_AQWK01000034.1"/>
</dbReference>